<gene>
    <name evidence="1" type="ORF">PBS003_LOCUS4689</name>
</gene>
<dbReference type="PANTHER" id="PTHR13061:SF29">
    <property type="entry name" value="GAMMA CARBONIC ANHYDRASE-LIKE 1, MITOCHONDRIAL-RELATED"/>
    <property type="match status" value="1"/>
</dbReference>
<dbReference type="Proteomes" id="UP001160483">
    <property type="component" value="Unassembled WGS sequence"/>
</dbReference>
<name>A0AAU9L0D2_9STRA</name>
<evidence type="ECO:0000313" key="2">
    <source>
        <dbReference type="Proteomes" id="UP001160483"/>
    </source>
</evidence>
<dbReference type="InterPro" id="IPR011004">
    <property type="entry name" value="Trimer_LpxA-like_sf"/>
</dbReference>
<dbReference type="EMBL" id="CAKKTJ010000207">
    <property type="protein sequence ID" value="CAH0477969.1"/>
    <property type="molecule type" value="Genomic_DNA"/>
</dbReference>
<comment type="caution">
    <text evidence="1">The sequence shown here is derived from an EMBL/GenBank/DDBJ whole genome shotgun (WGS) entry which is preliminary data.</text>
</comment>
<dbReference type="SUPFAM" id="SSF51161">
    <property type="entry name" value="Trimeric LpxA-like enzymes"/>
    <property type="match status" value="1"/>
</dbReference>
<reference evidence="1" key="1">
    <citation type="submission" date="2021-11" db="EMBL/GenBank/DDBJ databases">
        <authorList>
            <person name="Islam A."/>
            <person name="Islam S."/>
            <person name="Flora M.S."/>
            <person name="Rahman M."/>
            <person name="Ziaur R.M."/>
            <person name="Epstein J.H."/>
            <person name="Hassan M."/>
            <person name="Klassen M."/>
            <person name="Woodard K."/>
            <person name="Webb A."/>
            <person name="Webby R.J."/>
            <person name="El Zowalaty M.E."/>
        </authorList>
    </citation>
    <scope>NUCLEOTIDE SEQUENCE</scope>
    <source>
        <strain evidence="1">Pbs3</strain>
    </source>
</reference>
<sequence length="209" mass="23131">MIRKATFELGRCIRETGQALDRLGLRVLNDNSFKEKFSRHRQVMALYDKRPKIAHDVWVAPNATIVGDVEICNDASVFYNVVIRGDLNQVQTLVTMSQLAMAVRSTRARLKTTRLLAWVPLSSTALWSSPTLSSLLAVLCPPGRRVPAGQLWAGNPANYVRDLSDDEVADITKQASEYKSIASTHSDEFLPYGTAYLDAEKIKAAGGHL</sequence>
<protein>
    <submittedName>
        <fullName evidence="1">Uncharacterized protein</fullName>
    </submittedName>
</protein>
<dbReference type="AlphaFoldDB" id="A0AAU9L0D2"/>
<dbReference type="Gene3D" id="2.160.10.10">
    <property type="entry name" value="Hexapeptide repeat proteins"/>
    <property type="match status" value="2"/>
</dbReference>
<accession>A0AAU9L0D2</accession>
<organism evidence="1 2">
    <name type="scientific">Peronospora belbahrii</name>
    <dbReference type="NCBI Taxonomy" id="622444"/>
    <lineage>
        <taxon>Eukaryota</taxon>
        <taxon>Sar</taxon>
        <taxon>Stramenopiles</taxon>
        <taxon>Oomycota</taxon>
        <taxon>Peronosporomycetes</taxon>
        <taxon>Peronosporales</taxon>
        <taxon>Peronosporaceae</taxon>
        <taxon>Peronospora</taxon>
    </lineage>
</organism>
<dbReference type="InterPro" id="IPR050484">
    <property type="entry name" value="Transf_Hexapept/Carb_Anhydrase"/>
</dbReference>
<proteinExistence type="predicted"/>
<dbReference type="PANTHER" id="PTHR13061">
    <property type="entry name" value="DYNACTIN SUBUNIT P25"/>
    <property type="match status" value="1"/>
</dbReference>
<evidence type="ECO:0000313" key="1">
    <source>
        <dbReference type="EMBL" id="CAH0477969.1"/>
    </source>
</evidence>